<accession>A0A9P6NTS0</accession>
<reference evidence="1" key="1">
    <citation type="submission" date="2013-11" db="EMBL/GenBank/DDBJ databases">
        <title>Genome sequence of the fusiform rust pathogen reveals effectors for host alternation and coevolution with pine.</title>
        <authorList>
            <consortium name="DOE Joint Genome Institute"/>
            <person name="Smith K."/>
            <person name="Pendleton A."/>
            <person name="Kubisiak T."/>
            <person name="Anderson C."/>
            <person name="Salamov A."/>
            <person name="Aerts A."/>
            <person name="Riley R."/>
            <person name="Clum A."/>
            <person name="Lindquist E."/>
            <person name="Ence D."/>
            <person name="Campbell M."/>
            <person name="Kronenberg Z."/>
            <person name="Feau N."/>
            <person name="Dhillon B."/>
            <person name="Hamelin R."/>
            <person name="Burleigh J."/>
            <person name="Smith J."/>
            <person name="Yandell M."/>
            <person name="Nelson C."/>
            <person name="Grigoriev I."/>
            <person name="Davis J."/>
        </authorList>
    </citation>
    <scope>NUCLEOTIDE SEQUENCE</scope>
    <source>
        <strain evidence="1">G11</strain>
    </source>
</reference>
<evidence type="ECO:0000313" key="1">
    <source>
        <dbReference type="EMBL" id="KAG0152098.1"/>
    </source>
</evidence>
<dbReference type="AlphaFoldDB" id="A0A9P6NTS0"/>
<proteinExistence type="predicted"/>
<dbReference type="Proteomes" id="UP000886653">
    <property type="component" value="Unassembled WGS sequence"/>
</dbReference>
<evidence type="ECO:0000313" key="2">
    <source>
        <dbReference type="Proteomes" id="UP000886653"/>
    </source>
</evidence>
<name>A0A9P6NTS0_9BASI</name>
<gene>
    <name evidence="1" type="ORF">CROQUDRAFT_129570</name>
</gene>
<protein>
    <submittedName>
        <fullName evidence="1">Uncharacterized protein</fullName>
    </submittedName>
</protein>
<organism evidence="1 2">
    <name type="scientific">Cronartium quercuum f. sp. fusiforme G11</name>
    <dbReference type="NCBI Taxonomy" id="708437"/>
    <lineage>
        <taxon>Eukaryota</taxon>
        <taxon>Fungi</taxon>
        <taxon>Dikarya</taxon>
        <taxon>Basidiomycota</taxon>
        <taxon>Pucciniomycotina</taxon>
        <taxon>Pucciniomycetes</taxon>
        <taxon>Pucciniales</taxon>
        <taxon>Coleosporiaceae</taxon>
        <taxon>Cronartium</taxon>
    </lineage>
</organism>
<comment type="caution">
    <text evidence="1">The sequence shown here is derived from an EMBL/GenBank/DDBJ whole genome shotgun (WGS) entry which is preliminary data.</text>
</comment>
<sequence length="275" mass="31395">MNQMNVSQQQKKPASLLRTVLTFNIKKRQLENPILPCIILRPTLMRATAKREAVIVQRTAPLLTINGDRIHEGSLSNLAISDSFNNRFGSRTPPHGSRRMPDHMTLRHIDFFLHSDPSAENFSPNKFPTNFDPKVQTREGTFFDSKEGGPMTTQLDPLQYLRLSSTIVNSEKSDSKEKLKSMRLFRPIFAFFKMLGDVRRRPKKSAYNILTDRLAQSLQGWRAFHALLYPLAIDRPLGAPDNNVGIILPKLRTFENILHQGEEERTLNCGPTEET</sequence>
<dbReference type="EMBL" id="MU167209">
    <property type="protein sequence ID" value="KAG0152098.1"/>
    <property type="molecule type" value="Genomic_DNA"/>
</dbReference>
<keyword evidence="2" id="KW-1185">Reference proteome</keyword>